<keyword evidence="1" id="KW-0678">Repressor</keyword>
<dbReference type="RefSeq" id="WP_094367756.1">
    <property type="nucleotide sequence ID" value="NZ_NOJY02000009.1"/>
</dbReference>
<dbReference type="PANTHER" id="PTHR30204:SF69">
    <property type="entry name" value="MERR-FAMILY TRANSCRIPTIONAL REGULATOR"/>
    <property type="match status" value="1"/>
</dbReference>
<keyword evidence="7" id="KW-1185">Reference proteome</keyword>
<dbReference type="AlphaFoldDB" id="A0A371J5M7"/>
<dbReference type="CDD" id="cd01107">
    <property type="entry name" value="HTH_BmrR"/>
    <property type="match status" value="1"/>
</dbReference>
<evidence type="ECO:0000256" key="4">
    <source>
        <dbReference type="ARBA" id="ARBA00023163"/>
    </source>
</evidence>
<dbReference type="Pfam" id="PF13411">
    <property type="entry name" value="MerR_1"/>
    <property type="match status" value="1"/>
</dbReference>
<evidence type="ECO:0000259" key="5">
    <source>
        <dbReference type="PROSITE" id="PS50937"/>
    </source>
</evidence>
<organism evidence="6 7">
    <name type="scientific">Romboutsia weinsteinii</name>
    <dbReference type="NCBI Taxonomy" id="2020949"/>
    <lineage>
        <taxon>Bacteria</taxon>
        <taxon>Bacillati</taxon>
        <taxon>Bacillota</taxon>
        <taxon>Clostridia</taxon>
        <taxon>Peptostreptococcales</taxon>
        <taxon>Peptostreptococcaceae</taxon>
        <taxon>Romboutsia</taxon>
    </lineage>
</organism>
<reference evidence="6 7" key="1">
    <citation type="journal article" date="2017" name="Genome Announc.">
        <title>Draft Genome Sequence of Romboutsia weinsteinii sp. nov. Strain CCRI-19649(T) Isolated from Surface Water.</title>
        <authorList>
            <person name="Maheux A.F."/>
            <person name="Boudreau D.K."/>
            <person name="Berube E."/>
            <person name="Boissinot M."/>
            <person name="Cantin P."/>
            <person name="Raymond F."/>
            <person name="Corbeil J."/>
            <person name="Omar R.F."/>
            <person name="Bergeron M.G."/>
        </authorList>
    </citation>
    <scope>NUCLEOTIDE SEQUENCE [LARGE SCALE GENOMIC DNA]</scope>
    <source>
        <strain evidence="6 7">CCRI-19649</strain>
    </source>
</reference>
<feature type="domain" description="HTH merR-type" evidence="5">
    <location>
        <begin position="4"/>
        <end position="74"/>
    </location>
</feature>
<proteinExistence type="predicted"/>
<gene>
    <name evidence="6" type="ORF">CHL78_007245</name>
</gene>
<dbReference type="InterPro" id="IPR009061">
    <property type="entry name" value="DNA-bd_dom_put_sf"/>
</dbReference>
<dbReference type="Gene3D" id="1.10.1660.10">
    <property type="match status" value="1"/>
</dbReference>
<accession>A0A371J5M7</accession>
<dbReference type="PANTHER" id="PTHR30204">
    <property type="entry name" value="REDOX-CYCLING DRUG-SENSING TRANSCRIPTIONAL ACTIVATOR SOXR"/>
    <property type="match status" value="1"/>
</dbReference>
<keyword evidence="2" id="KW-0805">Transcription regulation</keyword>
<sequence length="273" mass="32404">MKELFTIGEISELFNINKKTLRYYDEIDLFKPNYIDKRNNYRYYTVDQFEQLNTIKYLKELAMPLNKIKAHLENVSIDNIMSIFQAQKKITEDKIKELKLIEQKIQNRINQLNNAIDYSKINIVTEIEFQDRHVVMLREKVKSTKDLELSIRKLENVAYNNSSIFLGKVGVSISKENLKNKVFDEYNSTFIFTEGEAYNKEFLKVLEKGTYLCIRFNGTHVDSKLYYKKLLDIIYEKGYKVLQDPIEITLIDYGLTRNESEFVTEIQILVKKH</sequence>
<comment type="caution">
    <text evidence="6">The sequence shown here is derived from an EMBL/GenBank/DDBJ whole genome shotgun (WGS) entry which is preliminary data.</text>
</comment>
<dbReference type="Gene3D" id="3.20.80.10">
    <property type="entry name" value="Regulatory factor, effector binding domain"/>
    <property type="match status" value="1"/>
</dbReference>
<keyword evidence="4" id="KW-0804">Transcription</keyword>
<evidence type="ECO:0000256" key="1">
    <source>
        <dbReference type="ARBA" id="ARBA00022491"/>
    </source>
</evidence>
<dbReference type="InterPro" id="IPR010499">
    <property type="entry name" value="AraC_E-bd"/>
</dbReference>
<evidence type="ECO:0000256" key="2">
    <source>
        <dbReference type="ARBA" id="ARBA00023015"/>
    </source>
</evidence>
<dbReference type="PROSITE" id="PS50937">
    <property type="entry name" value="HTH_MERR_2"/>
    <property type="match status" value="1"/>
</dbReference>
<dbReference type="GO" id="GO:0003700">
    <property type="term" value="F:DNA-binding transcription factor activity"/>
    <property type="evidence" value="ECO:0007669"/>
    <property type="project" value="InterPro"/>
</dbReference>
<dbReference type="Proteomes" id="UP000215694">
    <property type="component" value="Unassembled WGS sequence"/>
</dbReference>
<evidence type="ECO:0000313" key="6">
    <source>
        <dbReference type="EMBL" id="RDY28090.1"/>
    </source>
</evidence>
<dbReference type="SUPFAM" id="SSF55136">
    <property type="entry name" value="Probable bacterial effector-binding domain"/>
    <property type="match status" value="1"/>
</dbReference>
<dbReference type="OrthoDB" id="9773308at2"/>
<dbReference type="InterPro" id="IPR029442">
    <property type="entry name" value="GyrI-like"/>
</dbReference>
<name>A0A371J5M7_9FIRM</name>
<dbReference type="SUPFAM" id="SSF46955">
    <property type="entry name" value="Putative DNA-binding domain"/>
    <property type="match status" value="1"/>
</dbReference>
<dbReference type="InterPro" id="IPR047057">
    <property type="entry name" value="MerR_fam"/>
</dbReference>
<dbReference type="GO" id="GO:0003677">
    <property type="term" value="F:DNA binding"/>
    <property type="evidence" value="ECO:0007669"/>
    <property type="project" value="UniProtKB-KW"/>
</dbReference>
<evidence type="ECO:0000313" key="7">
    <source>
        <dbReference type="Proteomes" id="UP000215694"/>
    </source>
</evidence>
<dbReference type="InterPro" id="IPR000551">
    <property type="entry name" value="MerR-type_HTH_dom"/>
</dbReference>
<dbReference type="Pfam" id="PF06445">
    <property type="entry name" value="GyrI-like"/>
    <property type="match status" value="1"/>
</dbReference>
<dbReference type="EMBL" id="NOJY02000009">
    <property type="protein sequence ID" value="RDY28090.1"/>
    <property type="molecule type" value="Genomic_DNA"/>
</dbReference>
<dbReference type="InterPro" id="IPR011256">
    <property type="entry name" value="Reg_factor_effector_dom_sf"/>
</dbReference>
<protein>
    <submittedName>
        <fullName evidence="6">MerR family transcriptional regulator</fullName>
    </submittedName>
</protein>
<keyword evidence="3" id="KW-0238">DNA-binding</keyword>
<evidence type="ECO:0000256" key="3">
    <source>
        <dbReference type="ARBA" id="ARBA00023125"/>
    </source>
</evidence>
<dbReference type="SMART" id="SM00422">
    <property type="entry name" value="HTH_MERR"/>
    <property type="match status" value="1"/>
</dbReference>
<dbReference type="SMART" id="SM00871">
    <property type="entry name" value="AraC_E_bind"/>
    <property type="match status" value="1"/>
</dbReference>